<evidence type="ECO:0000313" key="1">
    <source>
        <dbReference type="EMBL" id="CAI2185872.1"/>
    </source>
</evidence>
<dbReference type="SUPFAM" id="SSF48452">
    <property type="entry name" value="TPR-like"/>
    <property type="match status" value="1"/>
</dbReference>
<dbReference type="Proteomes" id="UP001153678">
    <property type="component" value="Unassembled WGS sequence"/>
</dbReference>
<dbReference type="Gene3D" id="1.25.40.10">
    <property type="entry name" value="Tetratricopeptide repeat domain"/>
    <property type="match status" value="1"/>
</dbReference>
<dbReference type="InterPro" id="IPR011990">
    <property type="entry name" value="TPR-like_helical_dom_sf"/>
</dbReference>
<dbReference type="AlphaFoldDB" id="A0A9W4SYA4"/>
<comment type="caution">
    <text evidence="1">The sequence shown here is derived from an EMBL/GenBank/DDBJ whole genome shotgun (WGS) entry which is preliminary data.</text>
</comment>
<protein>
    <submittedName>
        <fullName evidence="1">7933_t:CDS:1</fullName>
    </submittedName>
</protein>
<organism evidence="1 2">
    <name type="scientific">Funneliformis geosporum</name>
    <dbReference type="NCBI Taxonomy" id="1117311"/>
    <lineage>
        <taxon>Eukaryota</taxon>
        <taxon>Fungi</taxon>
        <taxon>Fungi incertae sedis</taxon>
        <taxon>Mucoromycota</taxon>
        <taxon>Glomeromycotina</taxon>
        <taxon>Glomeromycetes</taxon>
        <taxon>Glomerales</taxon>
        <taxon>Glomeraceae</taxon>
        <taxon>Funneliformis</taxon>
    </lineage>
</organism>
<reference evidence="1" key="1">
    <citation type="submission" date="2022-08" db="EMBL/GenBank/DDBJ databases">
        <authorList>
            <person name="Kallberg Y."/>
            <person name="Tangrot J."/>
            <person name="Rosling A."/>
        </authorList>
    </citation>
    <scope>NUCLEOTIDE SEQUENCE</scope>
    <source>
        <strain evidence="1">Wild A</strain>
    </source>
</reference>
<name>A0A9W4SYA4_9GLOM</name>
<dbReference type="OrthoDB" id="2124108at2759"/>
<evidence type="ECO:0000313" key="2">
    <source>
        <dbReference type="Proteomes" id="UP001153678"/>
    </source>
</evidence>
<dbReference type="EMBL" id="CAMKVN010003898">
    <property type="protein sequence ID" value="CAI2185872.1"/>
    <property type="molecule type" value="Genomic_DNA"/>
</dbReference>
<sequence>MDVNPFSDFCNFDFEEQDTKKTEKVTSQKNQVLQNENLEYIPKHDYDGWFHTTTTSFSILLRSKGGPTQIKQSIEHLYFHRRFEESLRLSLEYIKFIEQCNNLSDKKEIKIYNPNRLNNPREMLEIASRCALQLKNVKLAVKCIDKLASDLEKVSNEPGHMRLRGMIYATGGRYADSIHYYIKYLQIRNNDYKIWKEMSHTFLYCYYHFANPKEDFTTDLMKITTQGIFQSTLITKLALICIKRAYELMLITPWATSVNYINSRFTHEKREIEYLSNYLEKVDDNFEESMSLLNNLEENETAKKMIAENGFDLEMIKWILVESKISVNGLYLMDQERLAKDL</sequence>
<keyword evidence="2" id="KW-1185">Reference proteome</keyword>
<proteinExistence type="predicted"/>
<gene>
    <name evidence="1" type="ORF">FWILDA_LOCUS12294</name>
</gene>
<accession>A0A9W4SYA4</accession>